<feature type="domain" description="DUF6594" evidence="3">
    <location>
        <begin position="592"/>
        <end position="671"/>
    </location>
</feature>
<dbReference type="PANTHER" id="PTHR34502:SF3">
    <property type="entry name" value="DUF6594 DOMAIN-CONTAINING PROTEIN"/>
    <property type="match status" value="1"/>
</dbReference>
<evidence type="ECO:0000313" key="5">
    <source>
        <dbReference type="Proteomes" id="UP000286921"/>
    </source>
</evidence>
<dbReference type="Pfam" id="PF00656">
    <property type="entry name" value="Peptidase_C14"/>
    <property type="match status" value="1"/>
</dbReference>
<evidence type="ECO:0000259" key="3">
    <source>
        <dbReference type="Pfam" id="PF20237"/>
    </source>
</evidence>
<sequence length="730" mass="81198">MTHRWAILIGVDFNKDPKFCLSGAVRDVANIKEYLQFNDSPLEIIALTVSDPSDPADLNNTEPQELWPTYGRITAVVDEIARAAKEGDFFYMQFSGHGTRLPAIVTCHNKDTNGDFALVLVDEAADNAYFEGADLAERLNILVKKNVKITLVLDCCFSGSSSRQGQHGEDGMVRTIGYRDIDHYTAAASASWAGSEHQASAYLFRDADFVPQWLLKPDGYGILTACAGVEASHQFLYLQTCVQFRSSYPLQHPMRYGNPQHLFFGGQMTTMSESTVAVFRPRRGKGLYLTAGYVHGVHIGDEYILSSLNVLNPSPGAGGSCSVKARVMSAQGLTSELGPANFGESLDHVEAGWTAKLCSSQATHRIYVRLLDTVPSQDKWMKQSSSREAVRILTEHDQTPAVCVVDYTAHQSYRLVDAQGEDYRNLPSIKGIGSETVTTLLDFLEHLVAFTYVEEVKSSHPDPEFERSFRITILSTRGKQCSEPGNISAEDCEEVTLKIKNLGPRTLYVVVLNLCPSWKIVSLVQNNGGGDYIPIPPASQDSRRFKRTVPSWAKMGGIKRCKDVIKLFITDEPISFNSLLLPEAVEDIPAGYPRFSTFMSSHPSFQLYRRFSSLRTRDILMKQDRLAVLEEKLHNLDRNEENPSFLASCRRDRNINRQEVLSDIDKALREYGPVIVCNYLESMLSRLIVITASTTCFIGFLLIGTRAKTVEVLVAGAAYATVLTVFITQQ</sequence>
<organism evidence="4 5">
    <name type="scientific">Aspergillus awamori</name>
    <name type="common">Black koji mold</name>
    <dbReference type="NCBI Taxonomy" id="105351"/>
    <lineage>
        <taxon>Eukaryota</taxon>
        <taxon>Fungi</taxon>
        <taxon>Dikarya</taxon>
        <taxon>Ascomycota</taxon>
        <taxon>Pezizomycotina</taxon>
        <taxon>Eurotiomycetes</taxon>
        <taxon>Eurotiomycetidae</taxon>
        <taxon>Eurotiales</taxon>
        <taxon>Aspergillaceae</taxon>
        <taxon>Aspergillus</taxon>
    </lineage>
</organism>
<feature type="transmembrane region" description="Helical" evidence="1">
    <location>
        <begin position="710"/>
        <end position="728"/>
    </location>
</feature>
<evidence type="ECO:0000259" key="2">
    <source>
        <dbReference type="Pfam" id="PF00656"/>
    </source>
</evidence>
<gene>
    <name evidence="4" type="ORF">AAWM_03435</name>
</gene>
<evidence type="ECO:0000256" key="1">
    <source>
        <dbReference type="SAM" id="Phobius"/>
    </source>
</evidence>
<keyword evidence="5" id="KW-1185">Reference proteome</keyword>
<evidence type="ECO:0000313" key="4">
    <source>
        <dbReference type="EMBL" id="GCB20550.1"/>
    </source>
</evidence>
<dbReference type="AlphaFoldDB" id="A0A401KMQ6"/>
<feature type="domain" description="Peptidase C14 caspase" evidence="2">
    <location>
        <begin position="4"/>
        <end position="169"/>
    </location>
</feature>
<proteinExistence type="predicted"/>
<protein>
    <submittedName>
        <fullName evidence="4">Metacaspase-5</fullName>
    </submittedName>
</protein>
<dbReference type="Proteomes" id="UP000286921">
    <property type="component" value="Unassembled WGS sequence"/>
</dbReference>
<accession>A0A401KMQ6</accession>
<dbReference type="InterPro" id="IPR011600">
    <property type="entry name" value="Pept_C14_caspase"/>
</dbReference>
<feature type="transmembrane region" description="Helical" evidence="1">
    <location>
        <begin position="683"/>
        <end position="703"/>
    </location>
</feature>
<keyword evidence="1" id="KW-0812">Transmembrane</keyword>
<dbReference type="EMBL" id="BDHI01000007">
    <property type="protein sequence ID" value="GCB20550.1"/>
    <property type="molecule type" value="Genomic_DNA"/>
</dbReference>
<comment type="caution">
    <text evidence="4">The sequence shown here is derived from an EMBL/GenBank/DDBJ whole genome shotgun (WGS) entry which is preliminary data.</text>
</comment>
<dbReference type="InterPro" id="IPR046529">
    <property type="entry name" value="DUF6594"/>
</dbReference>
<reference evidence="4 5" key="1">
    <citation type="submission" date="2016-09" db="EMBL/GenBank/DDBJ databases">
        <title>Aspergillus awamori IFM 58123T.</title>
        <authorList>
            <person name="Kusuya Y."/>
            <person name="Shimizu M."/>
            <person name="Takahashi H."/>
            <person name="Yaguchi T."/>
        </authorList>
    </citation>
    <scope>NUCLEOTIDE SEQUENCE [LARGE SCALE GENOMIC DNA]</scope>
    <source>
        <strain evidence="4 5">IFM 58123</strain>
    </source>
</reference>
<keyword evidence="1" id="KW-1133">Transmembrane helix</keyword>
<feature type="domain" description="DUF6594" evidence="3">
    <location>
        <begin position="672"/>
        <end position="723"/>
    </location>
</feature>
<dbReference type="GO" id="GO:0006508">
    <property type="term" value="P:proteolysis"/>
    <property type="evidence" value="ECO:0007669"/>
    <property type="project" value="InterPro"/>
</dbReference>
<dbReference type="Pfam" id="PF20237">
    <property type="entry name" value="DUF6594"/>
    <property type="match status" value="2"/>
</dbReference>
<keyword evidence="1" id="KW-0472">Membrane</keyword>
<name>A0A401KMQ6_ASPAW</name>
<dbReference type="Gene3D" id="3.40.50.1460">
    <property type="match status" value="1"/>
</dbReference>
<dbReference type="PANTHER" id="PTHR34502">
    <property type="entry name" value="DUF6594 DOMAIN-CONTAINING PROTEIN-RELATED"/>
    <property type="match status" value="1"/>
</dbReference>
<dbReference type="GO" id="GO:0004197">
    <property type="term" value="F:cysteine-type endopeptidase activity"/>
    <property type="evidence" value="ECO:0007669"/>
    <property type="project" value="InterPro"/>
</dbReference>